<evidence type="ECO:0000313" key="2">
    <source>
        <dbReference type="Proteomes" id="UP000271974"/>
    </source>
</evidence>
<dbReference type="EMBL" id="RQTK01001033">
    <property type="protein sequence ID" value="RUS72675.1"/>
    <property type="molecule type" value="Genomic_DNA"/>
</dbReference>
<sequence>ARKYRCSSGTDYPESEFCLHLVTPSKTSSGYFVRCTSRGAGNINDYRNKIDRIIIKESVPNSSNRRFIGPNVLGVETSSTDSSKFEWDKCKISTEPSGIFIRENCANNLDFICLQPYDGDREIRMELKTVHGSVHHVPPGHWVDLSCSSVKSDKSELVFQWEKTSGSITNISSQDLGAKQATITTATKQVMMTDGSCVKKEVKTLRYLGVKTGPEPLYYCCLLLQSLEIECADPFVVYVDYLDPEKPDLQVFYHYSDSIIFLGKKFGAQCTTHGGTLMWAIRNVHRVEIWDLDVNGTFQPKTEDAFVDEVEATVIERKMDEIKGEIITSRINFVVRLWHNQTVLYCFSKSTTNLLQFVNKNNKRRSESSPLIVDTFYPLQDLRFQVGYHQWDNVVFKNHTFSANCSAYVGSYGVLIWTLENNEKYLKWKINSDNVKSVIYNDIIFDLQINHS</sequence>
<evidence type="ECO:0000313" key="1">
    <source>
        <dbReference type="EMBL" id="RUS72675.1"/>
    </source>
</evidence>
<evidence type="ECO:0008006" key="3">
    <source>
        <dbReference type="Google" id="ProtNLM"/>
    </source>
</evidence>
<proteinExistence type="predicted"/>
<dbReference type="AlphaFoldDB" id="A0A433STS5"/>
<name>A0A433STS5_ELYCH</name>
<protein>
    <recommendedName>
        <fullName evidence="3">Ig-like domain-containing protein</fullName>
    </recommendedName>
</protein>
<organism evidence="1 2">
    <name type="scientific">Elysia chlorotica</name>
    <name type="common">Eastern emerald elysia</name>
    <name type="synonym">Sea slug</name>
    <dbReference type="NCBI Taxonomy" id="188477"/>
    <lineage>
        <taxon>Eukaryota</taxon>
        <taxon>Metazoa</taxon>
        <taxon>Spiralia</taxon>
        <taxon>Lophotrochozoa</taxon>
        <taxon>Mollusca</taxon>
        <taxon>Gastropoda</taxon>
        <taxon>Heterobranchia</taxon>
        <taxon>Euthyneura</taxon>
        <taxon>Panpulmonata</taxon>
        <taxon>Sacoglossa</taxon>
        <taxon>Placobranchoidea</taxon>
        <taxon>Plakobranchidae</taxon>
        <taxon>Elysia</taxon>
    </lineage>
</organism>
<feature type="non-terminal residue" evidence="1">
    <location>
        <position position="452"/>
    </location>
</feature>
<reference evidence="1 2" key="1">
    <citation type="submission" date="2019-01" db="EMBL/GenBank/DDBJ databases">
        <title>A draft genome assembly of the solar-powered sea slug Elysia chlorotica.</title>
        <authorList>
            <person name="Cai H."/>
            <person name="Li Q."/>
            <person name="Fang X."/>
            <person name="Li J."/>
            <person name="Curtis N.E."/>
            <person name="Altenburger A."/>
            <person name="Shibata T."/>
            <person name="Feng M."/>
            <person name="Maeda T."/>
            <person name="Schwartz J.A."/>
            <person name="Shigenobu S."/>
            <person name="Lundholm N."/>
            <person name="Nishiyama T."/>
            <person name="Yang H."/>
            <person name="Hasebe M."/>
            <person name="Li S."/>
            <person name="Pierce S.K."/>
            <person name="Wang J."/>
        </authorList>
    </citation>
    <scope>NUCLEOTIDE SEQUENCE [LARGE SCALE GENOMIC DNA]</scope>
    <source>
        <strain evidence="1">EC2010</strain>
        <tissue evidence="1">Whole organism of an adult</tissue>
    </source>
</reference>
<comment type="caution">
    <text evidence="1">The sequence shown here is derived from an EMBL/GenBank/DDBJ whole genome shotgun (WGS) entry which is preliminary data.</text>
</comment>
<accession>A0A433STS5</accession>
<keyword evidence="2" id="KW-1185">Reference proteome</keyword>
<dbReference type="Proteomes" id="UP000271974">
    <property type="component" value="Unassembled WGS sequence"/>
</dbReference>
<gene>
    <name evidence="1" type="ORF">EGW08_019556</name>
</gene>
<feature type="non-terminal residue" evidence="1">
    <location>
        <position position="1"/>
    </location>
</feature>